<keyword evidence="2" id="KW-1185">Reference proteome</keyword>
<organism evidence="1 2">
    <name type="scientific">[Myrmecia] bisecta</name>
    <dbReference type="NCBI Taxonomy" id="41462"/>
    <lineage>
        <taxon>Eukaryota</taxon>
        <taxon>Viridiplantae</taxon>
        <taxon>Chlorophyta</taxon>
        <taxon>core chlorophytes</taxon>
        <taxon>Trebouxiophyceae</taxon>
        <taxon>Trebouxiales</taxon>
        <taxon>Trebouxiaceae</taxon>
        <taxon>Myrmecia</taxon>
    </lineage>
</organism>
<protein>
    <submittedName>
        <fullName evidence="1">Uncharacterized protein</fullName>
    </submittedName>
</protein>
<proteinExistence type="predicted"/>
<dbReference type="AlphaFoldDB" id="A0AAW1P9T3"/>
<sequence length="165" mass="18590">MDDHTDSLAPAAASNWKAVQGATVPWSKQPTAEETMYRQRRFARTAGTRFALPPPKEALIEVFSELVPKSRLSVGAKALCKHHARAPNHSFWRQPLGPEAVKTAMALRHLHEMFEQATWHNVHQLSPSLLVYEMRNPEGYGMRWTLEPVLAFRGYLEPVGPHTGT</sequence>
<dbReference type="PANTHER" id="PTHR34204">
    <property type="entry name" value="RNA-BINDING ASCH DOMAIN PROTEIN"/>
    <property type="match status" value="1"/>
</dbReference>
<evidence type="ECO:0000313" key="1">
    <source>
        <dbReference type="EMBL" id="KAK9806226.1"/>
    </source>
</evidence>
<name>A0AAW1P9T3_9CHLO</name>
<comment type="caution">
    <text evidence="1">The sequence shown here is derived from an EMBL/GenBank/DDBJ whole genome shotgun (WGS) entry which is preliminary data.</text>
</comment>
<evidence type="ECO:0000313" key="2">
    <source>
        <dbReference type="Proteomes" id="UP001489004"/>
    </source>
</evidence>
<dbReference type="EMBL" id="JALJOR010000014">
    <property type="protein sequence ID" value="KAK9806226.1"/>
    <property type="molecule type" value="Genomic_DNA"/>
</dbReference>
<reference evidence="1 2" key="1">
    <citation type="journal article" date="2024" name="Nat. Commun.">
        <title>Phylogenomics reveals the evolutionary origins of lichenization in chlorophyte algae.</title>
        <authorList>
            <person name="Puginier C."/>
            <person name="Libourel C."/>
            <person name="Otte J."/>
            <person name="Skaloud P."/>
            <person name="Haon M."/>
            <person name="Grisel S."/>
            <person name="Petersen M."/>
            <person name="Berrin J.G."/>
            <person name="Delaux P.M."/>
            <person name="Dal Grande F."/>
            <person name="Keller J."/>
        </authorList>
    </citation>
    <scope>NUCLEOTIDE SEQUENCE [LARGE SCALE GENOMIC DNA]</scope>
    <source>
        <strain evidence="1 2">SAG 2043</strain>
    </source>
</reference>
<gene>
    <name evidence="1" type="ORF">WJX72_006135</name>
</gene>
<dbReference type="PANTHER" id="PTHR34204:SF2">
    <property type="entry name" value="RNA-BINDING ASCH DOMAIN PROTEIN"/>
    <property type="match status" value="1"/>
</dbReference>
<dbReference type="Proteomes" id="UP001489004">
    <property type="component" value="Unassembled WGS sequence"/>
</dbReference>
<accession>A0AAW1P9T3</accession>